<evidence type="ECO:0000256" key="5">
    <source>
        <dbReference type="SAM" id="SignalP"/>
    </source>
</evidence>
<dbReference type="RefSeq" id="WP_024528168.1">
    <property type="nucleotide sequence ID" value="NZ_CAMKUK010000007.1"/>
</dbReference>
<dbReference type="SUPFAM" id="SSF49401">
    <property type="entry name" value="Bacterial adhesins"/>
    <property type="match status" value="1"/>
</dbReference>
<comment type="subcellular location">
    <subcellularLocation>
        <location evidence="1">Fimbrium</location>
    </subcellularLocation>
</comment>
<evidence type="ECO:0000256" key="4">
    <source>
        <dbReference type="ARBA" id="ARBA00023263"/>
    </source>
</evidence>
<keyword evidence="3 5" id="KW-0732">Signal</keyword>
<protein>
    <recommendedName>
        <fullName evidence="8">Type 1 fimbrial protein</fullName>
    </recommendedName>
</protein>
<dbReference type="Gene3D" id="2.60.40.1090">
    <property type="entry name" value="Fimbrial-type adhesion domain"/>
    <property type="match status" value="1"/>
</dbReference>
<gene>
    <name evidence="6" type="ORF">G9399_03080</name>
</gene>
<name>A0AAE7EFH9_SERFO</name>
<dbReference type="PANTHER" id="PTHR33420:SF3">
    <property type="entry name" value="FIMBRIAL SUBUNIT ELFA"/>
    <property type="match status" value="1"/>
</dbReference>
<dbReference type="InterPro" id="IPR008966">
    <property type="entry name" value="Adhesion_dom_sf"/>
</dbReference>
<keyword evidence="4" id="KW-0281">Fimbrium</keyword>
<evidence type="ECO:0000313" key="6">
    <source>
        <dbReference type="EMBL" id="QKJ57563.1"/>
    </source>
</evidence>
<dbReference type="EMBL" id="CP054160">
    <property type="protein sequence ID" value="QKJ57563.1"/>
    <property type="molecule type" value="Genomic_DNA"/>
</dbReference>
<dbReference type="Proteomes" id="UP000503464">
    <property type="component" value="Chromosome"/>
</dbReference>
<sequence length="183" mass="18999">MRTTLLTLSPAALLLLASTGTALAAGSSSNAMITIEANIVTATCDVSVTDRLNLGNHRKDVFTVANSFIDTTAQSFDVRISNCEEPLAEGDTASLRIAGSTLSGGDNNIFNTNNRSNIGVMVKHNGTILQSGDHIPVGTAGSTPAIGDFEKSIPLSVALATNNISAIANENISVPITFSFIYN</sequence>
<evidence type="ECO:0000256" key="3">
    <source>
        <dbReference type="ARBA" id="ARBA00022729"/>
    </source>
</evidence>
<dbReference type="InterPro" id="IPR050263">
    <property type="entry name" value="Bact_Fimbrial_Adh_Pro"/>
</dbReference>
<feature type="chain" id="PRO_5041917822" description="Type 1 fimbrial protein" evidence="5">
    <location>
        <begin position="25"/>
        <end position="183"/>
    </location>
</feature>
<comment type="similarity">
    <text evidence="2">Belongs to the fimbrial protein family.</text>
</comment>
<evidence type="ECO:0000256" key="2">
    <source>
        <dbReference type="ARBA" id="ARBA00006671"/>
    </source>
</evidence>
<feature type="signal peptide" evidence="5">
    <location>
        <begin position="1"/>
        <end position="24"/>
    </location>
</feature>
<dbReference type="PANTHER" id="PTHR33420">
    <property type="entry name" value="FIMBRIAL SUBUNIT ELFA-RELATED"/>
    <property type="match status" value="1"/>
</dbReference>
<dbReference type="GO" id="GO:0043709">
    <property type="term" value="P:cell adhesion involved in single-species biofilm formation"/>
    <property type="evidence" value="ECO:0007669"/>
    <property type="project" value="TreeGrafter"/>
</dbReference>
<proteinExistence type="inferred from homology"/>
<dbReference type="GO" id="GO:0009289">
    <property type="term" value="C:pilus"/>
    <property type="evidence" value="ECO:0007669"/>
    <property type="project" value="UniProtKB-SubCell"/>
</dbReference>
<evidence type="ECO:0000256" key="1">
    <source>
        <dbReference type="ARBA" id="ARBA00004561"/>
    </source>
</evidence>
<evidence type="ECO:0008006" key="8">
    <source>
        <dbReference type="Google" id="ProtNLM"/>
    </source>
</evidence>
<evidence type="ECO:0000313" key="7">
    <source>
        <dbReference type="Proteomes" id="UP000503464"/>
    </source>
</evidence>
<dbReference type="InterPro" id="IPR036937">
    <property type="entry name" value="Adhesion_dom_fimbrial_sf"/>
</dbReference>
<accession>A0AAE7EFH9</accession>
<reference evidence="7" key="1">
    <citation type="submission" date="2020-03" db="EMBL/GenBank/DDBJ databases">
        <title>Genome sequences of seven Enterobacteriaceae strains isolated from Canadian wastewater treatment facilities.</title>
        <authorList>
            <person name="Huang H."/>
            <person name="Chmara J.T."/>
            <person name="Duceppe M.-O."/>
        </authorList>
    </citation>
    <scope>NUCLEOTIDE SEQUENCE [LARGE SCALE GENOMIC DNA]</scope>
    <source>
        <strain evidence="7">Biosolid 3</strain>
    </source>
</reference>
<organism evidence="6 7">
    <name type="scientific">Serratia fonticola</name>
    <dbReference type="NCBI Taxonomy" id="47917"/>
    <lineage>
        <taxon>Bacteria</taxon>
        <taxon>Pseudomonadati</taxon>
        <taxon>Pseudomonadota</taxon>
        <taxon>Gammaproteobacteria</taxon>
        <taxon>Enterobacterales</taxon>
        <taxon>Yersiniaceae</taxon>
        <taxon>Serratia</taxon>
    </lineage>
</organism>
<dbReference type="AlphaFoldDB" id="A0AAE7EFH9"/>